<keyword evidence="2" id="KW-1185">Reference proteome</keyword>
<reference evidence="2" key="1">
    <citation type="journal article" date="2019" name="Int. J. Syst. Evol. Microbiol.">
        <title>The Global Catalogue of Microorganisms (GCM) 10K type strain sequencing project: providing services to taxonomists for standard genome sequencing and annotation.</title>
        <authorList>
            <consortium name="The Broad Institute Genomics Platform"/>
            <consortium name="The Broad Institute Genome Sequencing Center for Infectious Disease"/>
            <person name="Wu L."/>
            <person name="Ma J."/>
        </authorList>
    </citation>
    <scope>NUCLEOTIDE SEQUENCE [LARGE SCALE GENOMIC DNA]</scope>
    <source>
        <strain evidence="2">JCM 18054</strain>
    </source>
</reference>
<accession>A0ABP8VNU9</accession>
<evidence type="ECO:0000313" key="2">
    <source>
        <dbReference type="Proteomes" id="UP001500192"/>
    </source>
</evidence>
<proteinExistence type="predicted"/>
<dbReference type="Proteomes" id="UP001500192">
    <property type="component" value="Unassembled WGS sequence"/>
</dbReference>
<name>A0ABP8VNU9_9PSEU</name>
<comment type="caution">
    <text evidence="1">The sequence shown here is derived from an EMBL/GenBank/DDBJ whole genome shotgun (WGS) entry which is preliminary data.</text>
</comment>
<organism evidence="1 2">
    <name type="scientific">Amycolatopsis dongchuanensis</name>
    <dbReference type="NCBI Taxonomy" id="1070866"/>
    <lineage>
        <taxon>Bacteria</taxon>
        <taxon>Bacillati</taxon>
        <taxon>Actinomycetota</taxon>
        <taxon>Actinomycetes</taxon>
        <taxon>Pseudonocardiales</taxon>
        <taxon>Pseudonocardiaceae</taxon>
        <taxon>Amycolatopsis</taxon>
    </lineage>
</organism>
<dbReference type="EMBL" id="BAABIB010000160">
    <property type="protein sequence ID" value="GAA4668557.1"/>
    <property type="molecule type" value="Genomic_DNA"/>
</dbReference>
<evidence type="ECO:0000313" key="1">
    <source>
        <dbReference type="EMBL" id="GAA4668557.1"/>
    </source>
</evidence>
<protein>
    <submittedName>
        <fullName evidence="1">Uncharacterized protein</fullName>
    </submittedName>
</protein>
<gene>
    <name evidence="1" type="ORF">GCM10023214_73430</name>
</gene>
<sequence length="56" mass="5518">MLSSNVRLGEDGDVAKVAAEAAALGEQGLDLAIVDLSPPHTPAAAEPLAEALAPLA</sequence>